<comment type="caution">
    <text evidence="1">The sequence shown here is derived from an EMBL/GenBank/DDBJ whole genome shotgun (WGS) entry which is preliminary data.</text>
</comment>
<protein>
    <submittedName>
        <fullName evidence="1">ATP-binding protein</fullName>
    </submittedName>
</protein>
<proteinExistence type="predicted"/>
<keyword evidence="1" id="KW-0547">Nucleotide-binding</keyword>
<dbReference type="SUPFAM" id="SSF55874">
    <property type="entry name" value="ATPase domain of HSP90 chaperone/DNA topoisomerase II/histidine kinase"/>
    <property type="match status" value="1"/>
</dbReference>
<dbReference type="Gene3D" id="3.30.565.10">
    <property type="entry name" value="Histidine kinase-like ATPase, C-terminal domain"/>
    <property type="match status" value="1"/>
</dbReference>
<accession>A0ABW4W8S6</accession>
<dbReference type="Proteomes" id="UP001597349">
    <property type="component" value="Unassembled WGS sequence"/>
</dbReference>
<sequence length="520" mass="58236">MADFRPVKIEPYFGGFVLETLTIGMYEETRNAIREYIQNSFDSIQRAITKLHHLKLGEGLIRIIYDADGQGVRIRDNGAGLPATNAVQTLVSIGASSKDFINDAGFRGIGRLAGVAFCDTLTFTTKANREPLLTEVIFDAKKMRVMMSPSQGSKYKAHDILEACVEGRQHDVTAGDPAFFEVSMRSLVEPPLELTSPEHMELFASQVSPVNYRSDFKLAASIREKAQSSPVPIETVRIQIEEPSKAPTEVFKPYTAKFEIEGADSKVELAEHKFYESPSKKWWAWIGKKDVPGSYVDAEVRGIRVRTKNIQIDGTALVREIFQRQNKSNGRYQDWFIGEIFVDPKAVVPNARRDGFEDTKAWKTIRDEIGGSICKDAGTWAQEVSNQGQLTLQKLTEKTDRMASEVESLRRNDFRNGDKTLIISAQVTKLQGEVGRAAKNADAATLTSLQAIGSRLVDMKTEAMGKLPGTTVDVDRDKIENEARDTLLGELMGLFEQNLSLQCLTNVREIVRREYDWPRI</sequence>
<gene>
    <name evidence="1" type="ORF">ACFSQT_02100</name>
</gene>
<dbReference type="RefSeq" id="WP_379016797.1">
    <property type="nucleotide sequence ID" value="NZ_JBHUGY010000003.1"/>
</dbReference>
<dbReference type="InterPro" id="IPR036890">
    <property type="entry name" value="HATPase_C_sf"/>
</dbReference>
<evidence type="ECO:0000313" key="1">
    <source>
        <dbReference type="EMBL" id="MFD2051987.1"/>
    </source>
</evidence>
<organism evidence="1 2">
    <name type="scientific">Mesorhizobium calcicola</name>
    <dbReference type="NCBI Taxonomy" id="1300310"/>
    <lineage>
        <taxon>Bacteria</taxon>
        <taxon>Pseudomonadati</taxon>
        <taxon>Pseudomonadota</taxon>
        <taxon>Alphaproteobacteria</taxon>
        <taxon>Hyphomicrobiales</taxon>
        <taxon>Phyllobacteriaceae</taxon>
        <taxon>Mesorhizobium</taxon>
    </lineage>
</organism>
<dbReference type="Pfam" id="PF13589">
    <property type="entry name" value="HATPase_c_3"/>
    <property type="match status" value="1"/>
</dbReference>
<dbReference type="EMBL" id="JBHUGY010000003">
    <property type="protein sequence ID" value="MFD2051987.1"/>
    <property type="molecule type" value="Genomic_DNA"/>
</dbReference>
<name>A0ABW4W8S6_9HYPH</name>
<reference evidence="2" key="1">
    <citation type="journal article" date="2019" name="Int. J. Syst. Evol. Microbiol.">
        <title>The Global Catalogue of Microorganisms (GCM) 10K type strain sequencing project: providing services to taxonomists for standard genome sequencing and annotation.</title>
        <authorList>
            <consortium name="The Broad Institute Genomics Platform"/>
            <consortium name="The Broad Institute Genome Sequencing Center for Infectious Disease"/>
            <person name="Wu L."/>
            <person name="Ma J."/>
        </authorList>
    </citation>
    <scope>NUCLEOTIDE SEQUENCE [LARGE SCALE GENOMIC DNA]</scope>
    <source>
        <strain evidence="2">CGMCC 1.16226</strain>
    </source>
</reference>
<keyword evidence="1" id="KW-0067">ATP-binding</keyword>
<dbReference type="GO" id="GO:0005524">
    <property type="term" value="F:ATP binding"/>
    <property type="evidence" value="ECO:0007669"/>
    <property type="project" value="UniProtKB-KW"/>
</dbReference>
<keyword evidence="2" id="KW-1185">Reference proteome</keyword>
<evidence type="ECO:0000313" key="2">
    <source>
        <dbReference type="Proteomes" id="UP001597349"/>
    </source>
</evidence>